<feature type="compositionally biased region" description="Polar residues" evidence="4">
    <location>
        <begin position="155"/>
        <end position="174"/>
    </location>
</feature>
<dbReference type="RefSeq" id="WP_078306093.1">
    <property type="nucleotide sequence ID" value="NZ_CP174475.1"/>
</dbReference>
<feature type="domain" description="Gcp-like" evidence="5">
    <location>
        <begin position="41"/>
        <end position="242"/>
    </location>
</feature>
<feature type="region of interest" description="Disordered" evidence="4">
    <location>
        <begin position="147"/>
        <end position="174"/>
    </location>
</feature>
<sequence length="259" mass="28266">MQSLINQSNSILVIDTVFEQCSVAIWHNQQVIYSHTVAGKREQTQVVLPMIDTAINQTGLQACEFDAIAFNQGPGAFSGIRINTAVAQALSFAYDVPCVGVSSLQIMAQSAYEQYGHDHVFACLDARMQQVYVGEFAVQDGLMQPVNHGVKHGTSHGNQQSAEQTQSNQKQSNQARPNEYLLDYDAQTHANYPMVGNGAVLLMAAAEQTQQTHLSLDAGILAKLASNHYAQHGGVPAEQALPVYLRHNAWKTLKEQGKT</sequence>
<dbReference type="GO" id="GO:0002949">
    <property type="term" value="P:tRNA threonylcarbamoyladenosine modification"/>
    <property type="evidence" value="ECO:0007669"/>
    <property type="project" value="InterPro"/>
</dbReference>
<evidence type="ECO:0000313" key="7">
    <source>
        <dbReference type="Proteomes" id="UP000191094"/>
    </source>
</evidence>
<gene>
    <name evidence="6" type="ORF">B0682_00160</name>
</gene>
<dbReference type="PANTHER" id="PTHR11735:SF11">
    <property type="entry name" value="TRNA THREONYLCARBAMOYLADENOSINE BIOSYNTHESIS PROTEIN TSAB"/>
    <property type="match status" value="1"/>
</dbReference>
<comment type="caution">
    <text evidence="6">The sequence shown here is derived from an EMBL/GenBank/DDBJ whole genome shotgun (WGS) entry which is preliminary data.</text>
</comment>
<dbReference type="STRING" id="90241.B0682_00160"/>
<evidence type="ECO:0000256" key="3">
    <source>
        <dbReference type="ARBA" id="ARBA00032446"/>
    </source>
</evidence>
<reference evidence="6 7" key="1">
    <citation type="submission" date="2017-02" db="EMBL/GenBank/DDBJ databases">
        <title>Draft genome sequence of Moraxella lincolnii CCUG 9405T type strain.</title>
        <authorList>
            <person name="Salva-Serra F."/>
            <person name="Engstrom-Jakobsson H."/>
            <person name="Thorell K."/>
            <person name="Jaen-Luchoro D."/>
            <person name="Gonzales-Siles L."/>
            <person name="Karlsson R."/>
            <person name="Yazdan S."/>
            <person name="Boulund F."/>
            <person name="Johnning A."/>
            <person name="Engstrand L."/>
            <person name="Kristiansson E."/>
            <person name="Moore E."/>
        </authorList>
    </citation>
    <scope>NUCLEOTIDE SEQUENCE [LARGE SCALE GENOMIC DNA]</scope>
    <source>
        <strain evidence="6 7">CCUG 9405</strain>
    </source>
</reference>
<keyword evidence="6" id="KW-0808">Transferase</keyword>
<dbReference type="Gene3D" id="3.30.420.40">
    <property type="match status" value="1"/>
</dbReference>
<dbReference type="InterPro" id="IPR000905">
    <property type="entry name" value="Gcp-like_dom"/>
</dbReference>
<dbReference type="Proteomes" id="UP000191094">
    <property type="component" value="Unassembled WGS sequence"/>
</dbReference>
<keyword evidence="7" id="KW-1185">Reference proteome</keyword>
<dbReference type="GO" id="GO:0016740">
    <property type="term" value="F:transferase activity"/>
    <property type="evidence" value="ECO:0007669"/>
    <property type="project" value="UniProtKB-KW"/>
</dbReference>
<dbReference type="InterPro" id="IPR022496">
    <property type="entry name" value="T6A_TsaB"/>
</dbReference>
<accession>A0A1T0CK17</accession>
<evidence type="ECO:0000313" key="6">
    <source>
        <dbReference type="EMBL" id="OOS22687.1"/>
    </source>
</evidence>
<dbReference type="SUPFAM" id="SSF53067">
    <property type="entry name" value="Actin-like ATPase domain"/>
    <property type="match status" value="2"/>
</dbReference>
<dbReference type="GO" id="GO:0005829">
    <property type="term" value="C:cytosol"/>
    <property type="evidence" value="ECO:0007669"/>
    <property type="project" value="TreeGrafter"/>
</dbReference>
<evidence type="ECO:0000256" key="4">
    <source>
        <dbReference type="SAM" id="MobiDB-lite"/>
    </source>
</evidence>
<evidence type="ECO:0000256" key="1">
    <source>
        <dbReference type="ARBA" id="ARBA00010493"/>
    </source>
</evidence>
<dbReference type="OrthoDB" id="9809995at2"/>
<evidence type="ECO:0000259" key="5">
    <source>
        <dbReference type="Pfam" id="PF00814"/>
    </source>
</evidence>
<protein>
    <recommendedName>
        <fullName evidence="2">tRNA threonylcarbamoyladenosine biosynthesis protein TsaB</fullName>
    </recommendedName>
    <alternativeName>
        <fullName evidence="3">t(6)A37 threonylcarbamoyladenosine biosynthesis protein TsaB</fullName>
    </alternativeName>
</protein>
<proteinExistence type="inferred from homology"/>
<evidence type="ECO:0000256" key="2">
    <source>
        <dbReference type="ARBA" id="ARBA00019012"/>
    </source>
</evidence>
<dbReference type="Pfam" id="PF00814">
    <property type="entry name" value="TsaD"/>
    <property type="match status" value="1"/>
</dbReference>
<dbReference type="InterPro" id="IPR043129">
    <property type="entry name" value="ATPase_NBD"/>
</dbReference>
<dbReference type="NCBIfam" id="TIGR03725">
    <property type="entry name" value="T6A_YeaZ"/>
    <property type="match status" value="1"/>
</dbReference>
<name>A0A1T0CK17_9GAMM</name>
<dbReference type="EMBL" id="MUYT01000001">
    <property type="protein sequence ID" value="OOS22687.1"/>
    <property type="molecule type" value="Genomic_DNA"/>
</dbReference>
<organism evidence="6 7">
    <name type="scientific">Lwoffella lincolnii</name>
    <dbReference type="NCBI Taxonomy" id="90241"/>
    <lineage>
        <taxon>Bacteria</taxon>
        <taxon>Pseudomonadati</taxon>
        <taxon>Pseudomonadota</taxon>
        <taxon>Gammaproteobacteria</taxon>
        <taxon>Moraxellales</taxon>
        <taxon>Moraxellaceae</taxon>
        <taxon>Lwoffella</taxon>
    </lineage>
</organism>
<dbReference type="PANTHER" id="PTHR11735">
    <property type="entry name" value="TRNA N6-ADENOSINE THREONYLCARBAMOYLTRANSFERASE"/>
    <property type="match status" value="1"/>
</dbReference>
<comment type="similarity">
    <text evidence="1">Belongs to the KAE1 / TsaD family. TsaB subfamily.</text>
</comment>
<dbReference type="CDD" id="cd24032">
    <property type="entry name" value="ASKHA_NBD_TsaB"/>
    <property type="match status" value="1"/>
</dbReference>
<dbReference type="AlphaFoldDB" id="A0A1T0CK17"/>